<keyword evidence="5" id="KW-1185">Reference proteome</keyword>
<dbReference type="GeneID" id="29991145"/>
<dbReference type="GO" id="GO:0005634">
    <property type="term" value="C:nucleus"/>
    <property type="evidence" value="ECO:0007669"/>
    <property type="project" value="UniProtKB-SubCell"/>
</dbReference>
<name>A0A2P4ZWX4_9HYPO</name>
<reference evidence="4 5" key="1">
    <citation type="journal article" date="2016" name="Genome Announc.">
        <title>Draft Whole-Genome Sequence of Trichoderma gamsii T6085, a Promising Biocontrol Agent of Fusarium Head Blight on Wheat.</title>
        <authorList>
            <person name="Baroncelli R."/>
            <person name="Zapparata A."/>
            <person name="Piaggeschi G."/>
            <person name="Sarrocco S."/>
            <person name="Vannacci G."/>
        </authorList>
    </citation>
    <scope>NUCLEOTIDE SEQUENCE [LARGE SCALE GENOMIC DNA]</scope>
    <source>
        <strain evidence="4 5">T6085</strain>
    </source>
</reference>
<organism evidence="4 5">
    <name type="scientific">Trichoderma gamsii</name>
    <dbReference type="NCBI Taxonomy" id="398673"/>
    <lineage>
        <taxon>Eukaryota</taxon>
        <taxon>Fungi</taxon>
        <taxon>Dikarya</taxon>
        <taxon>Ascomycota</taxon>
        <taxon>Pezizomycotina</taxon>
        <taxon>Sordariomycetes</taxon>
        <taxon>Hypocreomycetidae</taxon>
        <taxon>Hypocreales</taxon>
        <taxon>Hypocreaceae</taxon>
        <taxon>Trichoderma</taxon>
    </lineage>
</organism>
<dbReference type="GO" id="GO:0045944">
    <property type="term" value="P:positive regulation of transcription by RNA polymerase II"/>
    <property type="evidence" value="ECO:0007669"/>
    <property type="project" value="TreeGrafter"/>
</dbReference>
<dbReference type="SMART" id="SM00066">
    <property type="entry name" value="GAL4"/>
    <property type="match status" value="1"/>
</dbReference>
<dbReference type="PANTHER" id="PTHR37534:SF7">
    <property type="entry name" value="TRANSCRIPTIONAL ACTIVATOR PROTEIN UGA3"/>
    <property type="match status" value="1"/>
</dbReference>
<dbReference type="Gene3D" id="4.10.240.10">
    <property type="entry name" value="Zn(2)-C6 fungal-type DNA-binding domain"/>
    <property type="match status" value="1"/>
</dbReference>
<gene>
    <name evidence="4" type="ORF">TGAM01_v201905</name>
</gene>
<dbReference type="InterPro" id="IPR001138">
    <property type="entry name" value="Zn2Cys6_DnaBD"/>
</dbReference>
<evidence type="ECO:0000259" key="3">
    <source>
        <dbReference type="PROSITE" id="PS50048"/>
    </source>
</evidence>
<dbReference type="Proteomes" id="UP000054821">
    <property type="component" value="Unassembled WGS sequence"/>
</dbReference>
<dbReference type="Pfam" id="PF00172">
    <property type="entry name" value="Zn_clus"/>
    <property type="match status" value="1"/>
</dbReference>
<dbReference type="EMBL" id="JPDN02000005">
    <property type="protein sequence ID" value="PON28797.1"/>
    <property type="molecule type" value="Genomic_DNA"/>
</dbReference>
<dbReference type="InterPro" id="IPR021858">
    <property type="entry name" value="Fun_TF"/>
</dbReference>
<dbReference type="CDD" id="cd00067">
    <property type="entry name" value="GAL4"/>
    <property type="match status" value="1"/>
</dbReference>
<dbReference type="RefSeq" id="XP_018655725.1">
    <property type="nucleotide sequence ID" value="XM_018811062.1"/>
</dbReference>
<proteinExistence type="predicted"/>
<dbReference type="PROSITE" id="PS00463">
    <property type="entry name" value="ZN2_CY6_FUNGAL_1"/>
    <property type="match status" value="1"/>
</dbReference>
<dbReference type="Pfam" id="PF11951">
    <property type="entry name" value="Fungal_trans_2"/>
    <property type="match status" value="1"/>
</dbReference>
<dbReference type="AlphaFoldDB" id="A0A2P4ZWX4"/>
<evidence type="ECO:0000313" key="5">
    <source>
        <dbReference type="Proteomes" id="UP000054821"/>
    </source>
</evidence>
<protein>
    <recommendedName>
        <fullName evidence="3">Zn(2)-C6 fungal-type domain-containing protein</fullName>
    </recommendedName>
</protein>
<comment type="subcellular location">
    <subcellularLocation>
        <location evidence="1">Nucleus</location>
    </subcellularLocation>
</comment>
<feature type="domain" description="Zn(2)-C6 fungal-type" evidence="3">
    <location>
        <begin position="30"/>
        <end position="60"/>
    </location>
</feature>
<evidence type="ECO:0000256" key="1">
    <source>
        <dbReference type="ARBA" id="ARBA00004123"/>
    </source>
</evidence>
<keyword evidence="2" id="KW-0539">Nucleus</keyword>
<dbReference type="GO" id="GO:0008270">
    <property type="term" value="F:zinc ion binding"/>
    <property type="evidence" value="ECO:0007669"/>
    <property type="project" value="InterPro"/>
</dbReference>
<dbReference type="InterPro" id="IPR036864">
    <property type="entry name" value="Zn2-C6_fun-type_DNA-bd_sf"/>
</dbReference>
<dbReference type="SUPFAM" id="SSF57701">
    <property type="entry name" value="Zn2/Cys6 DNA-binding domain"/>
    <property type="match status" value="1"/>
</dbReference>
<dbReference type="GO" id="GO:0000981">
    <property type="term" value="F:DNA-binding transcription factor activity, RNA polymerase II-specific"/>
    <property type="evidence" value="ECO:0007669"/>
    <property type="project" value="InterPro"/>
</dbReference>
<dbReference type="PANTHER" id="PTHR37534">
    <property type="entry name" value="TRANSCRIPTIONAL ACTIVATOR PROTEIN UGA3"/>
    <property type="match status" value="1"/>
</dbReference>
<dbReference type="GO" id="GO:0000976">
    <property type="term" value="F:transcription cis-regulatory region binding"/>
    <property type="evidence" value="ECO:0007669"/>
    <property type="project" value="TreeGrafter"/>
</dbReference>
<sequence length="559" mass="61117">MNASTSPVPGNAGTAWTARTTTTNLRSRGGCGECRRVHRKCDERRPSCGRCVATRKACSYHKPLSWGGRPFAKSSFGVLAANEAVSATPAEWEDSSVPESRRSFVYSATAFSTGAEHAADAGVSNRSSTAGTASGSSPVSLAAIVQPDVLCQLSEGDRSLIHHFAYHLTPCFSLSPTQHDKFCRTFLPLALDRTYGGAVLSAIVLCTTIHRASPGSDAAQRAQLYLKCIRELQQVLRHPAPIRGDVAAAACLVLCLADILAGGQDFGAWKLHLNGAAASLDAVQSDAVATQRSLSETTSFLWRWCRSLRTVGFSTANPDQSNFVMDTGSNGEPSKPFHYIDVFDGFSTDLVPIFRDINDMAVEMRAIRTLELQSSGSADSHCIWDLRCMLLRRGQRLVSQLENMAKAPVNKLDPSLPQSVRDEHGAEFRLLNKACHHTALLEIYQRVLNKSPSDPEVQNQVEAGIKCLKSLNLTKGSTPGVASLHPVFIIGCSATTASDRMFIMDWLGNMRQLYRMGNVPSAKLFLFELWQHNDALKSAEDYAQWHDFMLQKNMDLSLY</sequence>
<comment type="caution">
    <text evidence="4">The sequence shown here is derived from an EMBL/GenBank/DDBJ whole genome shotgun (WGS) entry which is preliminary data.</text>
</comment>
<evidence type="ECO:0000256" key="2">
    <source>
        <dbReference type="ARBA" id="ARBA00023242"/>
    </source>
</evidence>
<evidence type="ECO:0000313" key="4">
    <source>
        <dbReference type="EMBL" id="PON28797.1"/>
    </source>
</evidence>
<dbReference type="STRING" id="398673.A0A2P4ZWX4"/>
<dbReference type="PROSITE" id="PS50048">
    <property type="entry name" value="ZN2_CY6_FUNGAL_2"/>
    <property type="match status" value="1"/>
</dbReference>
<accession>A0A2P4ZWX4</accession>